<dbReference type="EMBL" id="KB320461">
    <property type="protein sequence ID" value="ELW71533.1"/>
    <property type="molecule type" value="Genomic_DNA"/>
</dbReference>
<protein>
    <submittedName>
        <fullName evidence="2">Cytochrome b reductase 1</fullName>
    </submittedName>
</protein>
<keyword evidence="1" id="KW-1133">Transmembrane helix</keyword>
<feature type="transmembrane region" description="Helical" evidence="1">
    <location>
        <begin position="29"/>
        <end position="49"/>
    </location>
</feature>
<dbReference type="Proteomes" id="UP000011518">
    <property type="component" value="Unassembled WGS sequence"/>
</dbReference>
<name>L9L9I8_TUPCH</name>
<evidence type="ECO:0000313" key="3">
    <source>
        <dbReference type="Proteomes" id="UP000011518"/>
    </source>
</evidence>
<proteinExistence type="predicted"/>
<accession>L9L9I8</accession>
<evidence type="ECO:0000313" key="2">
    <source>
        <dbReference type="EMBL" id="ELW71533.1"/>
    </source>
</evidence>
<sequence>MIAVLTGMTEKLFFVLPNGLYSLLPPEGVFVNTLSLLVVVFGALIFWIVTRPQWKRPQEPNLTLLQPNGGTAGGVAGSMAIHSDNMDKSDAELNSEAAARKRNFALDETGQRSTM</sequence>
<keyword evidence="3" id="KW-1185">Reference proteome</keyword>
<keyword evidence="1" id="KW-0812">Transmembrane</keyword>
<dbReference type="STRING" id="246437.L9L9I8"/>
<dbReference type="Gene3D" id="1.20.120.1770">
    <property type="match status" value="1"/>
</dbReference>
<evidence type="ECO:0000256" key="1">
    <source>
        <dbReference type="SAM" id="Phobius"/>
    </source>
</evidence>
<dbReference type="AlphaFoldDB" id="L9L9I8"/>
<reference evidence="3" key="2">
    <citation type="journal article" date="2013" name="Nat. Commun.">
        <title>Genome of the Chinese tree shrew.</title>
        <authorList>
            <person name="Fan Y."/>
            <person name="Huang Z.Y."/>
            <person name="Cao C.C."/>
            <person name="Chen C.S."/>
            <person name="Chen Y.X."/>
            <person name="Fan D.D."/>
            <person name="He J."/>
            <person name="Hou H.L."/>
            <person name="Hu L."/>
            <person name="Hu X.T."/>
            <person name="Jiang X.T."/>
            <person name="Lai R."/>
            <person name="Lang Y.S."/>
            <person name="Liang B."/>
            <person name="Liao S.G."/>
            <person name="Mu D."/>
            <person name="Ma Y.Y."/>
            <person name="Niu Y.Y."/>
            <person name="Sun X.Q."/>
            <person name="Xia J.Q."/>
            <person name="Xiao J."/>
            <person name="Xiong Z.Q."/>
            <person name="Xu L."/>
            <person name="Yang L."/>
            <person name="Zhang Y."/>
            <person name="Zhao W."/>
            <person name="Zhao X.D."/>
            <person name="Zheng Y.T."/>
            <person name="Zhou J.M."/>
            <person name="Zhu Y.B."/>
            <person name="Zhang G.J."/>
            <person name="Wang J."/>
            <person name="Yao Y.G."/>
        </authorList>
    </citation>
    <scope>NUCLEOTIDE SEQUENCE [LARGE SCALE GENOMIC DNA]</scope>
</reference>
<reference evidence="3" key="1">
    <citation type="submission" date="2012-07" db="EMBL/GenBank/DDBJ databases">
        <title>Genome of the Chinese tree shrew, a rising model animal genetically related to primates.</title>
        <authorList>
            <person name="Zhang G."/>
            <person name="Fan Y."/>
            <person name="Yao Y."/>
            <person name="Huang Z."/>
        </authorList>
    </citation>
    <scope>NUCLEOTIDE SEQUENCE [LARGE SCALE GENOMIC DNA]</scope>
</reference>
<dbReference type="InParanoid" id="L9L9I8"/>
<keyword evidence="1" id="KW-0472">Membrane</keyword>
<gene>
    <name evidence="2" type="ORF">TREES_T100016594</name>
</gene>
<dbReference type="eggNOG" id="KOG1619">
    <property type="taxonomic scope" value="Eukaryota"/>
</dbReference>
<organism evidence="2 3">
    <name type="scientific">Tupaia chinensis</name>
    <name type="common">Chinese tree shrew</name>
    <name type="synonym">Tupaia belangeri chinensis</name>
    <dbReference type="NCBI Taxonomy" id="246437"/>
    <lineage>
        <taxon>Eukaryota</taxon>
        <taxon>Metazoa</taxon>
        <taxon>Chordata</taxon>
        <taxon>Craniata</taxon>
        <taxon>Vertebrata</taxon>
        <taxon>Euteleostomi</taxon>
        <taxon>Mammalia</taxon>
        <taxon>Eutheria</taxon>
        <taxon>Euarchontoglires</taxon>
        <taxon>Scandentia</taxon>
        <taxon>Tupaiidae</taxon>
        <taxon>Tupaia</taxon>
    </lineage>
</organism>